<dbReference type="InterPro" id="IPR036236">
    <property type="entry name" value="Znf_C2H2_sf"/>
</dbReference>
<feature type="domain" description="C2H2-type" evidence="8">
    <location>
        <begin position="454"/>
        <end position="481"/>
    </location>
</feature>
<keyword evidence="2" id="KW-0479">Metal-binding</keyword>
<reference evidence="10" key="1">
    <citation type="submission" date="2025-08" db="UniProtKB">
        <authorList>
            <consortium name="RefSeq"/>
        </authorList>
    </citation>
    <scope>IDENTIFICATION</scope>
    <source>
        <tissue evidence="10">Muscle</tissue>
    </source>
</reference>
<dbReference type="InterPro" id="IPR013087">
    <property type="entry name" value="Znf_C2H2_type"/>
</dbReference>
<dbReference type="PANTHER" id="PTHR24376">
    <property type="entry name" value="ZINC FINGER PROTEIN"/>
    <property type="match status" value="1"/>
</dbReference>
<evidence type="ECO:0000256" key="7">
    <source>
        <dbReference type="PROSITE-ProRule" id="PRU00042"/>
    </source>
</evidence>
<feature type="domain" description="C2H2-type" evidence="8">
    <location>
        <begin position="482"/>
        <end position="509"/>
    </location>
</feature>
<proteinExistence type="predicted"/>
<dbReference type="SMART" id="SM00355">
    <property type="entry name" value="ZnF_C2H2"/>
    <property type="match status" value="7"/>
</dbReference>
<feature type="domain" description="C2H2-type" evidence="8">
    <location>
        <begin position="305"/>
        <end position="332"/>
    </location>
</feature>
<name>A0ABM1TL69_LIMPO</name>
<dbReference type="Pfam" id="PF00096">
    <property type="entry name" value="zf-C2H2"/>
    <property type="match status" value="3"/>
</dbReference>
<gene>
    <name evidence="10" type="primary">LOC106472309</name>
</gene>
<dbReference type="PROSITE" id="PS50157">
    <property type="entry name" value="ZINC_FINGER_C2H2_2"/>
    <property type="match status" value="5"/>
</dbReference>
<dbReference type="GeneID" id="106472309"/>
<comment type="subcellular location">
    <subcellularLocation>
        <location evidence="1">Nucleus</location>
    </subcellularLocation>
</comment>
<dbReference type="RefSeq" id="XP_022256625.1">
    <property type="nucleotide sequence ID" value="XM_022400917.1"/>
</dbReference>
<evidence type="ECO:0000313" key="9">
    <source>
        <dbReference type="Proteomes" id="UP000694941"/>
    </source>
</evidence>
<evidence type="ECO:0000313" key="10">
    <source>
        <dbReference type="RefSeq" id="XP_022256625.1"/>
    </source>
</evidence>
<protein>
    <submittedName>
        <fullName evidence="10">Zinc finger protein 510-like</fullName>
    </submittedName>
</protein>
<dbReference type="Proteomes" id="UP000694941">
    <property type="component" value="Unplaced"/>
</dbReference>
<feature type="domain" description="C2H2-type" evidence="8">
    <location>
        <begin position="196"/>
        <end position="223"/>
    </location>
</feature>
<evidence type="ECO:0000256" key="5">
    <source>
        <dbReference type="ARBA" id="ARBA00022833"/>
    </source>
</evidence>
<evidence type="ECO:0000256" key="4">
    <source>
        <dbReference type="ARBA" id="ARBA00022771"/>
    </source>
</evidence>
<evidence type="ECO:0000256" key="3">
    <source>
        <dbReference type="ARBA" id="ARBA00022737"/>
    </source>
</evidence>
<sequence length="514" mass="58358">MTTAVSVADDVEAETLKDNSEAVSITSKMSEGFENKICTRSRRAGKVAVTNSSGVTSKLPNKINKHKEGEEVSSVSENVKLKEEIVEEFEVVADSSNDDVETDNGEKFETPLELVEVQYNDHEDFDNVVKSLLGFDDPGDSWHLARGYSKYKKKYKKTSRVNRKGPYTCEECGKVIRFRQQFDQHMLSDHGIARPYSCPICGQQFKVHRSVERHVALHAMECSSSDEGIHSSNITDVKWQKNNDSTNIPTGSSSHCKMCAKPIILQKNNTGDKPFTQLCQMCKQKIVQSQLYQSEKFHASQLVSFKCETCSLQFKDQDCWKNHLLEHTSSEKKTKNCEICSKTFISSRLKARHILSEHINSERKDCKICKTSCKCGAGSKKVLGIQKNLNRNQSGSRKMPYTLLKSTTEQHSQGKDLHSTEPKIFHCMYCKFRHHDREKLNLHIKDKHAPNRVIQCDECSHTFVQESGLKNHKRIHTGECSYLCPICGLSFITQGNVFSHLRIHPNSTKSLVEL</sequence>
<keyword evidence="9" id="KW-1185">Reference proteome</keyword>
<keyword evidence="6" id="KW-0539">Nucleus</keyword>
<dbReference type="PANTHER" id="PTHR24376:SF216">
    <property type="entry name" value="ZINC FINGER PROTEIN 420-LIKE"/>
    <property type="match status" value="1"/>
</dbReference>
<evidence type="ECO:0000256" key="2">
    <source>
        <dbReference type="ARBA" id="ARBA00022723"/>
    </source>
</evidence>
<accession>A0ABM1TL69</accession>
<evidence type="ECO:0000256" key="1">
    <source>
        <dbReference type="ARBA" id="ARBA00004123"/>
    </source>
</evidence>
<evidence type="ECO:0000256" key="6">
    <source>
        <dbReference type="ARBA" id="ARBA00023242"/>
    </source>
</evidence>
<keyword evidence="5" id="KW-0862">Zinc</keyword>
<keyword evidence="4 7" id="KW-0863">Zinc-finger</keyword>
<organism evidence="9 10">
    <name type="scientific">Limulus polyphemus</name>
    <name type="common">Atlantic horseshoe crab</name>
    <dbReference type="NCBI Taxonomy" id="6850"/>
    <lineage>
        <taxon>Eukaryota</taxon>
        <taxon>Metazoa</taxon>
        <taxon>Ecdysozoa</taxon>
        <taxon>Arthropoda</taxon>
        <taxon>Chelicerata</taxon>
        <taxon>Merostomata</taxon>
        <taxon>Xiphosura</taxon>
        <taxon>Limulidae</taxon>
        <taxon>Limulus</taxon>
    </lineage>
</organism>
<dbReference type="Gene3D" id="3.30.160.60">
    <property type="entry name" value="Classic Zinc Finger"/>
    <property type="match status" value="4"/>
</dbReference>
<feature type="domain" description="C2H2-type" evidence="8">
    <location>
        <begin position="167"/>
        <end position="195"/>
    </location>
</feature>
<keyword evidence="3" id="KW-0677">Repeat</keyword>
<evidence type="ECO:0000259" key="8">
    <source>
        <dbReference type="PROSITE" id="PS50157"/>
    </source>
</evidence>
<dbReference type="PROSITE" id="PS00028">
    <property type="entry name" value="ZINC_FINGER_C2H2_1"/>
    <property type="match status" value="6"/>
</dbReference>
<dbReference type="SUPFAM" id="SSF57667">
    <property type="entry name" value="beta-beta-alpha zinc fingers"/>
    <property type="match status" value="3"/>
</dbReference>